<name>A0A8A4ZLV6_9MICO</name>
<dbReference type="InterPro" id="IPR003593">
    <property type="entry name" value="AAA+_ATPase"/>
</dbReference>
<evidence type="ECO:0000256" key="1">
    <source>
        <dbReference type="ARBA" id="ARBA00005417"/>
    </source>
</evidence>
<dbReference type="GO" id="GO:0005524">
    <property type="term" value="F:ATP binding"/>
    <property type="evidence" value="ECO:0007669"/>
    <property type="project" value="UniProtKB-KW"/>
</dbReference>
<dbReference type="PANTHER" id="PTHR43553">
    <property type="entry name" value="HEAVY METAL TRANSPORTER"/>
    <property type="match status" value="1"/>
</dbReference>
<evidence type="ECO:0000313" key="6">
    <source>
        <dbReference type="EMBL" id="QTE31476.1"/>
    </source>
</evidence>
<keyword evidence="7" id="KW-1185">Reference proteome</keyword>
<dbReference type="CDD" id="cd03225">
    <property type="entry name" value="ABC_cobalt_CbiO_domain1"/>
    <property type="match status" value="2"/>
</dbReference>
<dbReference type="AlphaFoldDB" id="A0A8A4ZLV6"/>
<dbReference type="Gene3D" id="3.40.50.300">
    <property type="entry name" value="P-loop containing nucleotide triphosphate hydrolases"/>
    <property type="match status" value="2"/>
</dbReference>
<dbReference type="GO" id="GO:0016887">
    <property type="term" value="F:ATP hydrolysis activity"/>
    <property type="evidence" value="ECO:0007669"/>
    <property type="project" value="InterPro"/>
</dbReference>
<proteinExistence type="inferred from homology"/>
<dbReference type="InterPro" id="IPR050095">
    <property type="entry name" value="ECF_ABC_transporter_ATP-bd"/>
</dbReference>
<dbReference type="PROSITE" id="PS50893">
    <property type="entry name" value="ABC_TRANSPORTER_2"/>
    <property type="match status" value="2"/>
</dbReference>
<dbReference type="InterPro" id="IPR015856">
    <property type="entry name" value="ABC_transpr_CbiO/EcfA_su"/>
</dbReference>
<dbReference type="Proteomes" id="UP000663937">
    <property type="component" value="Chromosome"/>
</dbReference>
<keyword evidence="4 6" id="KW-0067">ATP-binding</keyword>
<feature type="domain" description="ABC transporter" evidence="5">
    <location>
        <begin position="248"/>
        <end position="494"/>
    </location>
</feature>
<reference evidence="6" key="1">
    <citation type="submission" date="2021-03" db="EMBL/GenBank/DDBJ databases">
        <title>Pengzhenrongella sicca gen. nov., sp. nov., a new member of suborder Micrococcineae isolated from High-Arctic tundra soil.</title>
        <authorList>
            <person name="Peng F."/>
        </authorList>
    </citation>
    <scope>NUCLEOTIDE SEQUENCE</scope>
    <source>
        <strain evidence="6">LRZ-2</strain>
    </source>
</reference>
<dbReference type="PANTHER" id="PTHR43553:SF24">
    <property type="entry name" value="ENERGY-COUPLING FACTOR TRANSPORTER ATP-BINDING PROTEIN ECFA1"/>
    <property type="match status" value="1"/>
</dbReference>
<evidence type="ECO:0000313" key="7">
    <source>
        <dbReference type="Proteomes" id="UP000663937"/>
    </source>
</evidence>
<dbReference type="InterPro" id="IPR003439">
    <property type="entry name" value="ABC_transporter-like_ATP-bd"/>
</dbReference>
<keyword evidence="2" id="KW-0813">Transport</keyword>
<evidence type="ECO:0000259" key="5">
    <source>
        <dbReference type="PROSITE" id="PS50893"/>
    </source>
</evidence>
<dbReference type="InterPro" id="IPR017871">
    <property type="entry name" value="ABC_transporter-like_CS"/>
</dbReference>
<accession>A0A8A4ZLV6</accession>
<comment type="similarity">
    <text evidence="1">Belongs to the ABC transporter superfamily.</text>
</comment>
<dbReference type="GO" id="GO:0043190">
    <property type="term" value="C:ATP-binding cassette (ABC) transporter complex"/>
    <property type="evidence" value="ECO:0007669"/>
    <property type="project" value="TreeGrafter"/>
</dbReference>
<evidence type="ECO:0000256" key="3">
    <source>
        <dbReference type="ARBA" id="ARBA00022741"/>
    </source>
</evidence>
<evidence type="ECO:0000256" key="2">
    <source>
        <dbReference type="ARBA" id="ARBA00022448"/>
    </source>
</evidence>
<keyword evidence="3" id="KW-0547">Nucleotide-binding</keyword>
<dbReference type="InterPro" id="IPR027417">
    <property type="entry name" value="P-loop_NTPase"/>
</dbReference>
<dbReference type="PROSITE" id="PS00211">
    <property type="entry name" value="ABC_TRANSPORTER_1"/>
    <property type="match status" value="2"/>
</dbReference>
<protein>
    <submittedName>
        <fullName evidence="6">ATP-binding cassette domain-containing protein</fullName>
    </submittedName>
</protein>
<dbReference type="SUPFAM" id="SSF52540">
    <property type="entry name" value="P-loop containing nucleoside triphosphate hydrolases"/>
    <property type="match status" value="2"/>
</dbReference>
<dbReference type="EMBL" id="CP071868">
    <property type="protein sequence ID" value="QTE31476.1"/>
    <property type="molecule type" value="Genomic_DNA"/>
</dbReference>
<dbReference type="Pfam" id="PF00005">
    <property type="entry name" value="ABC_tran"/>
    <property type="match status" value="2"/>
</dbReference>
<dbReference type="GO" id="GO:0042626">
    <property type="term" value="F:ATPase-coupled transmembrane transporter activity"/>
    <property type="evidence" value="ECO:0007669"/>
    <property type="project" value="TreeGrafter"/>
</dbReference>
<evidence type="ECO:0000256" key="4">
    <source>
        <dbReference type="ARBA" id="ARBA00022840"/>
    </source>
</evidence>
<sequence>MQGLDLHVEAGERVLLLGPSGAGKSTFLQAVAGVLDDGSGGSESGRLLVDGAPAAGQRGRVGLMQQDPESQIVLARIGDDVAFGAENLAVPRAQIWTRVAESLAAVGLDLPHGHPTSALSGGQKQRLGLAGILAMRPGALILDEPTANLDPRGVLEVRDAVVRVLGATGSTLIVVEHRVEVWVDVVDRIVVLGRGGAVVADGAPARVLAGQRSTLDAAGVWVPGRAPQVTARGLPACGAAAVAPVTLLAARDLAVARVPGRRRRPSPPVAAGIGLSVAAGEALVVTGPNGAGKSTLALTLAGLLPAAGGSVVAGAPLRSGGVGADPADWTAAELITRIAMVFQEPEHQFVTGTVRDEIAFGPRRVAARGRRRSPRLREAGAGRVDELLERLRLTDLAGANPFTLSGGEKRRVSVATALATSPAVLVLDEPTFGQDATTWAELAGLFGELLDAGSAIVAVSHDAEIAGVLGAARLELGGAARTPRRAPARSGRAA</sequence>
<dbReference type="KEGG" id="psic:J4E96_10815"/>
<feature type="domain" description="ABC transporter" evidence="5">
    <location>
        <begin position="1"/>
        <end position="220"/>
    </location>
</feature>
<organism evidence="6 7">
    <name type="scientific">Pengzhenrongella sicca</name>
    <dbReference type="NCBI Taxonomy" id="2819238"/>
    <lineage>
        <taxon>Bacteria</taxon>
        <taxon>Bacillati</taxon>
        <taxon>Actinomycetota</taxon>
        <taxon>Actinomycetes</taxon>
        <taxon>Micrococcales</taxon>
        <taxon>Pengzhenrongella</taxon>
    </lineage>
</organism>
<gene>
    <name evidence="6" type="ORF">J4E96_10815</name>
</gene>
<dbReference type="SMART" id="SM00382">
    <property type="entry name" value="AAA"/>
    <property type="match status" value="2"/>
</dbReference>